<dbReference type="NCBIfam" id="NF033536">
    <property type="entry name" value="lasso_PqqD_Bac"/>
    <property type="match status" value="1"/>
</dbReference>
<gene>
    <name evidence="1" type="ORF">F6J89_05965</name>
</gene>
<dbReference type="Gene3D" id="1.10.10.1150">
    <property type="entry name" value="Coenzyme PQQ synthesis protein D (PqqD)"/>
    <property type="match status" value="1"/>
</dbReference>
<sequence>MTRKLAISQASNVVAVKDQVSSDLEGESVILHLKSGTYYGLNDVGASIWNLIQEPKKVSELREAILEEYEVEPEQCEREILELLQQLAAKELIEVKNEAVV</sequence>
<dbReference type="AlphaFoldDB" id="A0A6B3N9B7"/>
<evidence type="ECO:0000313" key="1">
    <source>
        <dbReference type="EMBL" id="NER27182.1"/>
    </source>
</evidence>
<comment type="caution">
    <text evidence="1">The sequence shown here is derived from an EMBL/GenBank/DDBJ whole genome shotgun (WGS) entry which is preliminary data.</text>
</comment>
<protein>
    <submittedName>
        <fullName evidence="1">Lasso peptide biosynthesis PqqD family chaperone</fullName>
    </submittedName>
</protein>
<organism evidence="1">
    <name type="scientific">Symploca sp. SIO1C4</name>
    <dbReference type="NCBI Taxonomy" id="2607765"/>
    <lineage>
        <taxon>Bacteria</taxon>
        <taxon>Bacillati</taxon>
        <taxon>Cyanobacteriota</taxon>
        <taxon>Cyanophyceae</taxon>
        <taxon>Coleofasciculales</taxon>
        <taxon>Coleofasciculaceae</taxon>
        <taxon>Symploca</taxon>
    </lineage>
</organism>
<dbReference type="InterPro" id="IPR008792">
    <property type="entry name" value="PQQD"/>
</dbReference>
<accession>A0A6B3N9B7</accession>
<dbReference type="EMBL" id="JAAHFQ010000079">
    <property type="protein sequence ID" value="NER27182.1"/>
    <property type="molecule type" value="Genomic_DNA"/>
</dbReference>
<name>A0A6B3N9B7_9CYAN</name>
<dbReference type="InterPro" id="IPR041881">
    <property type="entry name" value="PqqD_sf"/>
</dbReference>
<dbReference type="Pfam" id="PF05402">
    <property type="entry name" value="PqqD"/>
    <property type="match status" value="1"/>
</dbReference>
<reference evidence="1" key="1">
    <citation type="submission" date="2019-11" db="EMBL/GenBank/DDBJ databases">
        <title>Genomic insights into an expanded diversity of filamentous marine cyanobacteria reveals the extraordinary biosynthetic potential of Moorea and Okeania.</title>
        <authorList>
            <person name="Ferreira Leao T."/>
            <person name="Wang M."/>
            <person name="Moss N."/>
            <person name="Da Silva R."/>
            <person name="Sanders J."/>
            <person name="Nurk S."/>
            <person name="Gurevich A."/>
            <person name="Humphrey G."/>
            <person name="Reher R."/>
            <person name="Zhu Q."/>
            <person name="Belda-Ferre P."/>
            <person name="Glukhov E."/>
            <person name="Rex R."/>
            <person name="Dorrestein P.C."/>
            <person name="Knight R."/>
            <person name="Pevzner P."/>
            <person name="Gerwick W.H."/>
            <person name="Gerwick L."/>
        </authorList>
    </citation>
    <scope>NUCLEOTIDE SEQUENCE</scope>
    <source>
        <strain evidence="1">SIO1C4</strain>
    </source>
</reference>
<proteinExistence type="predicted"/>